<feature type="transmembrane region" description="Helical" evidence="1">
    <location>
        <begin position="102"/>
        <end position="122"/>
    </location>
</feature>
<dbReference type="RefSeq" id="WP_262501839.1">
    <property type="nucleotide sequence ID" value="NZ_FQTW01000004.1"/>
</dbReference>
<feature type="transmembrane region" description="Helical" evidence="1">
    <location>
        <begin position="57"/>
        <end position="81"/>
    </location>
</feature>
<feature type="transmembrane region" description="Helical" evidence="1">
    <location>
        <begin position="12"/>
        <end position="37"/>
    </location>
</feature>
<name>A0A1M4VH84_9FLAO</name>
<keyword evidence="1" id="KW-0812">Transmembrane</keyword>
<dbReference type="InterPro" id="IPR034804">
    <property type="entry name" value="SQR/QFR_C/D"/>
</dbReference>
<evidence type="ECO:0000256" key="1">
    <source>
        <dbReference type="SAM" id="Phobius"/>
    </source>
</evidence>
<dbReference type="Gene3D" id="1.20.1300.10">
    <property type="entry name" value="Fumarate reductase/succinate dehydrogenase, transmembrane subunit"/>
    <property type="match status" value="1"/>
</dbReference>
<keyword evidence="1" id="KW-1133">Transmembrane helix</keyword>
<keyword evidence="1" id="KW-0472">Membrane</keyword>
<dbReference type="Proteomes" id="UP000184462">
    <property type="component" value="Unassembled WGS sequence"/>
</dbReference>
<dbReference type="SUPFAM" id="SSF81343">
    <property type="entry name" value="Fumarate reductase respiratory complex transmembrane subunits"/>
    <property type="match status" value="1"/>
</dbReference>
<evidence type="ECO:0000313" key="2">
    <source>
        <dbReference type="EMBL" id="SHE68205.1"/>
    </source>
</evidence>
<organism evidence="2 3">
    <name type="scientific">Psychroflexus salarius</name>
    <dbReference type="NCBI Taxonomy" id="1155689"/>
    <lineage>
        <taxon>Bacteria</taxon>
        <taxon>Pseudomonadati</taxon>
        <taxon>Bacteroidota</taxon>
        <taxon>Flavobacteriia</taxon>
        <taxon>Flavobacteriales</taxon>
        <taxon>Flavobacteriaceae</taxon>
        <taxon>Psychroflexus</taxon>
    </lineage>
</organism>
<dbReference type="CDD" id="cd03498">
    <property type="entry name" value="SQR_TypeB_2_TM"/>
    <property type="match status" value="1"/>
</dbReference>
<accession>A0A1M4VH84</accession>
<feature type="transmembrane region" description="Helical" evidence="1">
    <location>
        <begin position="197"/>
        <end position="218"/>
    </location>
</feature>
<dbReference type="NCBIfam" id="TIGR02046">
    <property type="entry name" value="sdhC_b558_fam"/>
    <property type="match status" value="1"/>
</dbReference>
<proteinExistence type="predicted"/>
<dbReference type="GO" id="GO:0016020">
    <property type="term" value="C:membrane"/>
    <property type="evidence" value="ECO:0007669"/>
    <property type="project" value="InterPro"/>
</dbReference>
<dbReference type="STRING" id="1155689.SAMN05444278_10455"/>
<gene>
    <name evidence="2" type="ORF">SAMN05444278_10455</name>
</gene>
<protein>
    <submittedName>
        <fullName evidence="2">Succinate dehydrogenase / fumarate reductase cytochrome b subunit</fullName>
    </submittedName>
</protein>
<dbReference type="EMBL" id="FQTW01000004">
    <property type="protein sequence ID" value="SHE68205.1"/>
    <property type="molecule type" value="Genomic_DNA"/>
</dbReference>
<keyword evidence="3" id="KW-1185">Reference proteome</keyword>
<reference evidence="2 3" key="1">
    <citation type="submission" date="2016-11" db="EMBL/GenBank/DDBJ databases">
        <authorList>
            <person name="Jaros S."/>
            <person name="Januszkiewicz K."/>
            <person name="Wedrychowicz H."/>
        </authorList>
    </citation>
    <scope>NUCLEOTIDE SEQUENCE [LARGE SCALE GENOMIC DNA]</scope>
    <source>
        <strain evidence="2 3">DSM 25661</strain>
    </source>
</reference>
<dbReference type="InterPro" id="IPR011138">
    <property type="entry name" value="Cytochrome_b-558"/>
</dbReference>
<sequence>MWYFKNALTRKNLMALTGLFLSFFLIIHLVGNLQLLLPAKEAQLQYNWYSELLSGSWFIKIVSYGLYASILIHAVDAFYLSQKSRMLSGQYAKDRRNRASSWYARHMMLLGLIIFAFLVIHFKDFWYPYKFGEIGLDADGQKDLYSLVVVAFQDWWYVILYAVAILALGFHLIHGVFSATRSLGLYSPFYTKMVKGVSLVFGIILSLGYLIIPIYLFINN</sequence>
<feature type="transmembrane region" description="Helical" evidence="1">
    <location>
        <begin position="155"/>
        <end position="177"/>
    </location>
</feature>
<dbReference type="AlphaFoldDB" id="A0A1M4VH84"/>
<evidence type="ECO:0000313" key="3">
    <source>
        <dbReference type="Proteomes" id="UP000184462"/>
    </source>
</evidence>